<protein>
    <submittedName>
        <fullName evidence="1 3">Uncharacterized protein</fullName>
    </submittedName>
</protein>
<dbReference type="EMBL" id="UYSL01003881">
    <property type="protein sequence ID" value="VDL66530.1"/>
    <property type="molecule type" value="Genomic_DNA"/>
</dbReference>
<sequence>MTDTPLIWKYLKSAVKRIGLGLDLNLQRRCEISECRIDGGPWFVSRSVDHEAPGRVGFARPACPVVAAAMAMHFRCHHSPLLLHTHIRPDDASIHAGKDQSVLLDISDQCPFIRASPNRILYLSNC</sequence>
<proteinExistence type="predicted"/>
<name>A0A0N4XK90_NIPBR</name>
<gene>
    <name evidence="1" type="ORF">NBR_LOCUS2941</name>
</gene>
<reference evidence="3" key="1">
    <citation type="submission" date="2017-02" db="UniProtKB">
        <authorList>
            <consortium name="WormBaseParasite"/>
        </authorList>
    </citation>
    <scope>IDENTIFICATION</scope>
</reference>
<evidence type="ECO:0000313" key="1">
    <source>
        <dbReference type="EMBL" id="VDL66530.1"/>
    </source>
</evidence>
<evidence type="ECO:0000313" key="3">
    <source>
        <dbReference type="WBParaSite" id="NBR_0000294201-mRNA-1"/>
    </source>
</evidence>
<organism evidence="3">
    <name type="scientific">Nippostrongylus brasiliensis</name>
    <name type="common">Rat hookworm</name>
    <dbReference type="NCBI Taxonomy" id="27835"/>
    <lineage>
        <taxon>Eukaryota</taxon>
        <taxon>Metazoa</taxon>
        <taxon>Ecdysozoa</taxon>
        <taxon>Nematoda</taxon>
        <taxon>Chromadorea</taxon>
        <taxon>Rhabditida</taxon>
        <taxon>Rhabditina</taxon>
        <taxon>Rhabditomorpha</taxon>
        <taxon>Strongyloidea</taxon>
        <taxon>Heligmosomidae</taxon>
        <taxon>Nippostrongylus</taxon>
    </lineage>
</organism>
<dbReference type="Proteomes" id="UP000271162">
    <property type="component" value="Unassembled WGS sequence"/>
</dbReference>
<evidence type="ECO:0000313" key="2">
    <source>
        <dbReference type="Proteomes" id="UP000271162"/>
    </source>
</evidence>
<dbReference type="AlphaFoldDB" id="A0A0N4XK90"/>
<reference evidence="1 2" key="2">
    <citation type="submission" date="2018-11" db="EMBL/GenBank/DDBJ databases">
        <authorList>
            <consortium name="Pathogen Informatics"/>
        </authorList>
    </citation>
    <scope>NUCLEOTIDE SEQUENCE [LARGE SCALE GENOMIC DNA]</scope>
</reference>
<keyword evidence="2" id="KW-1185">Reference proteome</keyword>
<accession>A0A0N4XK90</accession>
<dbReference type="WBParaSite" id="NBR_0000294201-mRNA-1">
    <property type="protein sequence ID" value="NBR_0000294201-mRNA-1"/>
    <property type="gene ID" value="NBR_0000294201"/>
</dbReference>